<dbReference type="InterPro" id="IPR002516">
    <property type="entry name" value="Glyco_trans_11"/>
</dbReference>
<reference evidence="3 4" key="1">
    <citation type="journal article" date="2018" name="Antonie Van Leeuwenhoek">
        <title>Larkinella terrae sp. nov., isolated from soil on Jeju Island, South Korea.</title>
        <authorList>
            <person name="Ten L.N."/>
            <person name="Jeon J."/>
            <person name="Park S.J."/>
            <person name="Park S."/>
            <person name="Lee S.Y."/>
            <person name="Kim M.K."/>
            <person name="Jung H.Y."/>
        </authorList>
    </citation>
    <scope>NUCLEOTIDE SEQUENCE [LARGE SCALE GENOMIC DNA]</scope>
    <source>
        <strain evidence="3 4">KCTC 52001</strain>
    </source>
</reference>
<dbReference type="CDD" id="cd11301">
    <property type="entry name" value="Fut1_Fut2_like"/>
    <property type="match status" value="1"/>
</dbReference>
<evidence type="ECO:0000256" key="2">
    <source>
        <dbReference type="ARBA" id="ARBA00022679"/>
    </source>
</evidence>
<evidence type="ECO:0000313" key="3">
    <source>
        <dbReference type="EMBL" id="MRS60940.1"/>
    </source>
</evidence>
<dbReference type="GO" id="GO:0008107">
    <property type="term" value="F:galactoside 2-alpha-L-fucosyltransferase activity"/>
    <property type="evidence" value="ECO:0007669"/>
    <property type="project" value="InterPro"/>
</dbReference>
<name>A0A7K0EGG4_9BACT</name>
<keyword evidence="1" id="KW-0328">Glycosyltransferase</keyword>
<keyword evidence="2" id="KW-0808">Transferase</keyword>
<evidence type="ECO:0008006" key="5">
    <source>
        <dbReference type="Google" id="ProtNLM"/>
    </source>
</evidence>
<proteinExistence type="predicted"/>
<dbReference type="Pfam" id="PF01531">
    <property type="entry name" value="Glyco_transf_11"/>
    <property type="match status" value="1"/>
</dbReference>
<dbReference type="OrthoDB" id="9794601at2"/>
<accession>A0A7K0EGG4</accession>
<dbReference type="AlphaFoldDB" id="A0A7K0EGG4"/>
<keyword evidence="4" id="KW-1185">Reference proteome</keyword>
<dbReference type="PANTHER" id="PTHR11927:SF9">
    <property type="entry name" value="L-FUCOSYLTRANSFERASE"/>
    <property type="match status" value="1"/>
</dbReference>
<dbReference type="PANTHER" id="PTHR11927">
    <property type="entry name" value="GALACTOSIDE 2-L-FUCOSYLTRANSFERASE"/>
    <property type="match status" value="1"/>
</dbReference>
<dbReference type="EMBL" id="WJXZ01000002">
    <property type="protein sequence ID" value="MRS60940.1"/>
    <property type="molecule type" value="Genomic_DNA"/>
</dbReference>
<gene>
    <name evidence="3" type="ORF">GJJ30_06505</name>
</gene>
<evidence type="ECO:0000256" key="1">
    <source>
        <dbReference type="ARBA" id="ARBA00022676"/>
    </source>
</evidence>
<sequence length="298" mass="34958">MIVVELMGGLGNQLFQYALGRSLAIQNKTDLFVDTGFLMSRNVTGRNIVYRNYDLDIFTLKPPIAKPSVSQRYGTSPSVSIRFIKKSFNRAIKTGPLEYIAEQTPFQYDQRVARASDNVYVSGYWQSIRYFQEIKDQLKLEFRFANPIPAFAAELTEELQKKESVCVHVRRSDFVTNSRHNIIQPDYYERAERIIRERVAKPTYYVFSDDIDWCRTNLRFNATTIYVGNEWAGERAQTYLQLMTFCRHYIIPNSTFGWWAAWLNNGFDKIVIMPQKWVYDRSGFVSSDELAYPEWIRI</sequence>
<comment type="caution">
    <text evidence="3">The sequence shown here is derived from an EMBL/GenBank/DDBJ whole genome shotgun (WGS) entry which is preliminary data.</text>
</comment>
<organism evidence="3 4">
    <name type="scientific">Larkinella terrae</name>
    <dbReference type="NCBI Taxonomy" id="2025311"/>
    <lineage>
        <taxon>Bacteria</taxon>
        <taxon>Pseudomonadati</taxon>
        <taxon>Bacteroidota</taxon>
        <taxon>Cytophagia</taxon>
        <taxon>Cytophagales</taxon>
        <taxon>Spirosomataceae</taxon>
        <taxon>Larkinella</taxon>
    </lineage>
</organism>
<dbReference type="Proteomes" id="UP000441754">
    <property type="component" value="Unassembled WGS sequence"/>
</dbReference>
<dbReference type="RefSeq" id="WP_154174329.1">
    <property type="nucleotide sequence ID" value="NZ_WJXZ01000002.1"/>
</dbReference>
<dbReference type="GO" id="GO:0016020">
    <property type="term" value="C:membrane"/>
    <property type="evidence" value="ECO:0007669"/>
    <property type="project" value="InterPro"/>
</dbReference>
<protein>
    <recommendedName>
        <fullName evidence="5">Alpha-1,2-fucosyltransferase</fullName>
    </recommendedName>
</protein>
<evidence type="ECO:0000313" key="4">
    <source>
        <dbReference type="Proteomes" id="UP000441754"/>
    </source>
</evidence>
<dbReference type="GO" id="GO:0005975">
    <property type="term" value="P:carbohydrate metabolic process"/>
    <property type="evidence" value="ECO:0007669"/>
    <property type="project" value="InterPro"/>
</dbReference>